<keyword evidence="3" id="KW-1185">Reference proteome</keyword>
<sequence length="62" mass="7087">MTMKKHDYGSVETHEEEGSMMLEELGKEDNRKEDGIEHVVVDKVVDRACSCNPKELEKGLHD</sequence>
<accession>A0A1R3KF71</accession>
<evidence type="ECO:0000313" key="2">
    <source>
        <dbReference type="EMBL" id="OMP05730.1"/>
    </source>
</evidence>
<protein>
    <submittedName>
        <fullName evidence="2">Uncharacterized protein</fullName>
    </submittedName>
</protein>
<name>A0A1R3KF71_9ROSI</name>
<dbReference type="Proteomes" id="UP000187203">
    <property type="component" value="Unassembled WGS sequence"/>
</dbReference>
<reference evidence="3" key="1">
    <citation type="submission" date="2013-09" db="EMBL/GenBank/DDBJ databases">
        <title>Corchorus olitorius genome sequencing.</title>
        <authorList>
            <person name="Alam M."/>
            <person name="Haque M.S."/>
            <person name="Islam M.S."/>
            <person name="Emdad E.M."/>
            <person name="Islam M.M."/>
            <person name="Ahmed B."/>
            <person name="Halim A."/>
            <person name="Hossen Q.M.M."/>
            <person name="Hossain M.Z."/>
            <person name="Ahmed R."/>
            <person name="Khan M.M."/>
            <person name="Islam R."/>
            <person name="Rashid M.M."/>
            <person name="Khan S.A."/>
            <person name="Rahman M.S."/>
            <person name="Alam M."/>
            <person name="Yahiya A.S."/>
            <person name="Khan M.S."/>
            <person name="Azam M.S."/>
            <person name="Haque T."/>
            <person name="Lashkar M.Z.H."/>
            <person name="Akhand A.I."/>
            <person name="Morshed G."/>
            <person name="Roy S."/>
            <person name="Uddin K.S."/>
            <person name="Rabeya T."/>
            <person name="Hossain A.S."/>
            <person name="Chowdhury A."/>
            <person name="Snigdha A.R."/>
            <person name="Mortoza M.S."/>
            <person name="Matin S.A."/>
            <person name="Hoque S.M.E."/>
            <person name="Islam M.K."/>
            <person name="Roy D.K."/>
            <person name="Haider R."/>
            <person name="Moosa M.M."/>
            <person name="Elias S.M."/>
            <person name="Hasan A.M."/>
            <person name="Jahan S."/>
            <person name="Shafiuddin M."/>
            <person name="Mahmood N."/>
            <person name="Shommy N.S."/>
        </authorList>
    </citation>
    <scope>NUCLEOTIDE SEQUENCE [LARGE SCALE GENOMIC DNA]</scope>
    <source>
        <strain evidence="3">cv. O-4</strain>
    </source>
</reference>
<feature type="region of interest" description="Disordered" evidence="1">
    <location>
        <begin position="1"/>
        <end position="30"/>
    </location>
</feature>
<evidence type="ECO:0000256" key="1">
    <source>
        <dbReference type="SAM" id="MobiDB-lite"/>
    </source>
</evidence>
<dbReference type="EMBL" id="AWUE01013886">
    <property type="protein sequence ID" value="OMP05730.1"/>
    <property type="molecule type" value="Genomic_DNA"/>
</dbReference>
<organism evidence="2 3">
    <name type="scientific">Corchorus olitorius</name>
    <dbReference type="NCBI Taxonomy" id="93759"/>
    <lineage>
        <taxon>Eukaryota</taxon>
        <taxon>Viridiplantae</taxon>
        <taxon>Streptophyta</taxon>
        <taxon>Embryophyta</taxon>
        <taxon>Tracheophyta</taxon>
        <taxon>Spermatophyta</taxon>
        <taxon>Magnoliopsida</taxon>
        <taxon>eudicotyledons</taxon>
        <taxon>Gunneridae</taxon>
        <taxon>Pentapetalae</taxon>
        <taxon>rosids</taxon>
        <taxon>malvids</taxon>
        <taxon>Malvales</taxon>
        <taxon>Malvaceae</taxon>
        <taxon>Grewioideae</taxon>
        <taxon>Apeibeae</taxon>
        <taxon>Corchorus</taxon>
    </lineage>
</organism>
<proteinExistence type="predicted"/>
<comment type="caution">
    <text evidence="2">The sequence shown here is derived from an EMBL/GenBank/DDBJ whole genome shotgun (WGS) entry which is preliminary data.</text>
</comment>
<feature type="compositionally biased region" description="Basic and acidic residues" evidence="1">
    <location>
        <begin position="1"/>
        <end position="17"/>
    </location>
</feature>
<evidence type="ECO:0000313" key="3">
    <source>
        <dbReference type="Proteomes" id="UP000187203"/>
    </source>
</evidence>
<dbReference type="AlphaFoldDB" id="A0A1R3KF71"/>
<gene>
    <name evidence="2" type="ORF">COLO4_08602</name>
</gene>